<dbReference type="AlphaFoldDB" id="A0A6J4QJG3"/>
<reference evidence="1" key="1">
    <citation type="submission" date="2020-02" db="EMBL/GenBank/DDBJ databases">
        <authorList>
            <person name="Meier V. D."/>
        </authorList>
    </citation>
    <scope>NUCLEOTIDE SEQUENCE</scope>
    <source>
        <strain evidence="1">AVDCRST_MAG80</strain>
    </source>
</reference>
<proteinExistence type="predicted"/>
<evidence type="ECO:0000313" key="1">
    <source>
        <dbReference type="EMBL" id="CAA9438977.1"/>
    </source>
</evidence>
<dbReference type="EMBL" id="CADCVC010000099">
    <property type="protein sequence ID" value="CAA9438977.1"/>
    <property type="molecule type" value="Genomic_DNA"/>
</dbReference>
<sequence length="37" mass="4487">MVSDEEIVSTFRVMRPLRTHLDEEEYLEKINRIRHSG</sequence>
<accession>A0A6J4QJG3</accession>
<protein>
    <submittedName>
        <fullName evidence="1">Uncharacterized protein</fullName>
    </submittedName>
</protein>
<name>A0A6J4QJG3_9ACTN</name>
<organism evidence="1">
    <name type="scientific">uncultured Rubrobacteraceae bacterium</name>
    <dbReference type="NCBI Taxonomy" id="349277"/>
    <lineage>
        <taxon>Bacteria</taxon>
        <taxon>Bacillati</taxon>
        <taxon>Actinomycetota</taxon>
        <taxon>Rubrobacteria</taxon>
        <taxon>Rubrobacterales</taxon>
        <taxon>Rubrobacteraceae</taxon>
        <taxon>environmental samples</taxon>
    </lineage>
</organism>
<gene>
    <name evidence="1" type="ORF">AVDCRST_MAG80-1135</name>
</gene>